<dbReference type="GO" id="GO:0042765">
    <property type="term" value="C:GPI-anchor transamidase complex"/>
    <property type="evidence" value="ECO:0007669"/>
    <property type="project" value="InterPro"/>
</dbReference>
<keyword evidence="6" id="KW-1185">Reference proteome</keyword>
<evidence type="ECO:0000256" key="1">
    <source>
        <dbReference type="SAM" id="Phobius"/>
    </source>
</evidence>
<evidence type="ECO:0000313" key="5">
    <source>
        <dbReference type="Proteomes" id="UP000429607"/>
    </source>
</evidence>
<dbReference type="InterPro" id="IPR007246">
    <property type="entry name" value="Gaa1"/>
</dbReference>
<dbReference type="Proteomes" id="UP000435112">
    <property type="component" value="Unassembled WGS sequence"/>
</dbReference>
<dbReference type="EMBL" id="QXFT01001402">
    <property type="protein sequence ID" value="KAE9319589.1"/>
    <property type="molecule type" value="Genomic_DNA"/>
</dbReference>
<dbReference type="Proteomes" id="UP000429607">
    <property type="component" value="Unassembled WGS sequence"/>
</dbReference>
<reference evidence="5 7" key="1">
    <citation type="submission" date="2018-09" db="EMBL/GenBank/DDBJ databases">
        <title>Genomic investigation of the strawberry pathogen Phytophthora fragariae indicates pathogenicity is determined by transcriptional variation in three key races.</title>
        <authorList>
            <person name="Adams T.M."/>
            <person name="Armitage A.D."/>
            <person name="Sobczyk M.K."/>
            <person name="Bates H.J."/>
            <person name="Dunwell J.M."/>
            <person name="Nellist C.F."/>
            <person name="Harrison R.J."/>
        </authorList>
    </citation>
    <scope>NUCLEOTIDE SEQUENCE [LARGE SCALE GENOMIC DNA]</scope>
    <source>
        <strain evidence="3 5">SCRP249</strain>
        <strain evidence="2 7">SCRP324</strain>
        <strain evidence="4 6">SCRP333</strain>
    </source>
</reference>
<feature type="transmembrane region" description="Helical" evidence="1">
    <location>
        <begin position="503"/>
        <end position="521"/>
    </location>
</feature>
<feature type="transmembrane region" description="Helical" evidence="1">
    <location>
        <begin position="457"/>
        <end position="483"/>
    </location>
</feature>
<protein>
    <submittedName>
        <fullName evidence="2">Uncharacterized protein</fullName>
    </submittedName>
</protein>
<dbReference type="EMBL" id="QXFV01001414">
    <property type="protein sequence ID" value="KAE9006464.1"/>
    <property type="molecule type" value="Genomic_DNA"/>
</dbReference>
<dbReference type="Proteomes" id="UP000434957">
    <property type="component" value="Unassembled WGS sequence"/>
</dbReference>
<gene>
    <name evidence="3" type="ORF">PR001_g17205</name>
    <name evidence="2" type="ORF">PR002_g17326</name>
    <name evidence="4" type="ORF">PR003_g17936</name>
</gene>
<organism evidence="2 7">
    <name type="scientific">Phytophthora rubi</name>
    <dbReference type="NCBI Taxonomy" id="129364"/>
    <lineage>
        <taxon>Eukaryota</taxon>
        <taxon>Sar</taxon>
        <taxon>Stramenopiles</taxon>
        <taxon>Oomycota</taxon>
        <taxon>Peronosporomycetes</taxon>
        <taxon>Peronosporales</taxon>
        <taxon>Peronosporaceae</taxon>
        <taxon>Phytophthora</taxon>
    </lineage>
</organism>
<accession>A0A6A3K8J6</accession>
<dbReference type="PANTHER" id="PTHR13304:SF0">
    <property type="entry name" value="GLYCOSYLPHOSPHATIDYLINOSITOL ANCHOR ATTACHMENT 1 PROTEIN"/>
    <property type="match status" value="1"/>
</dbReference>
<feature type="transmembrane region" description="Helical" evidence="1">
    <location>
        <begin position="21"/>
        <end position="44"/>
    </location>
</feature>
<evidence type="ECO:0000313" key="2">
    <source>
        <dbReference type="EMBL" id="KAE9003499.1"/>
    </source>
</evidence>
<evidence type="ECO:0000313" key="7">
    <source>
        <dbReference type="Proteomes" id="UP000435112"/>
    </source>
</evidence>
<dbReference type="EMBL" id="QXFU01001386">
    <property type="protein sequence ID" value="KAE9003499.1"/>
    <property type="molecule type" value="Genomic_DNA"/>
</dbReference>
<feature type="transmembrane region" description="Helical" evidence="1">
    <location>
        <begin position="633"/>
        <end position="651"/>
    </location>
</feature>
<keyword evidence="1" id="KW-0812">Transmembrane</keyword>
<feature type="transmembrane region" description="Helical" evidence="1">
    <location>
        <begin position="672"/>
        <end position="695"/>
    </location>
</feature>
<dbReference type="AlphaFoldDB" id="A0A6A3K8J6"/>
<feature type="transmembrane region" description="Helical" evidence="1">
    <location>
        <begin position="590"/>
        <end position="613"/>
    </location>
</feature>
<keyword evidence="1" id="KW-1133">Transmembrane helix</keyword>
<name>A0A6A3K8J6_9STRA</name>
<keyword evidence="1" id="KW-0472">Membrane</keyword>
<evidence type="ECO:0000313" key="6">
    <source>
        <dbReference type="Proteomes" id="UP000434957"/>
    </source>
</evidence>
<evidence type="ECO:0000313" key="3">
    <source>
        <dbReference type="EMBL" id="KAE9006464.1"/>
    </source>
</evidence>
<feature type="transmembrane region" description="Helical" evidence="1">
    <location>
        <begin position="430"/>
        <end position="450"/>
    </location>
</feature>
<proteinExistence type="predicted"/>
<dbReference type="Gene3D" id="3.40.630.10">
    <property type="entry name" value="Zn peptidases"/>
    <property type="match status" value="1"/>
</dbReference>
<comment type="caution">
    <text evidence="2">The sequence shown here is derived from an EMBL/GenBank/DDBJ whole genome shotgun (WGS) entry which is preliminary data.</text>
</comment>
<dbReference type="Pfam" id="PF04114">
    <property type="entry name" value="Gaa1"/>
    <property type="match status" value="1"/>
</dbReference>
<sequence length="710" mass="77578">MSDAKPKPPSKARRALLRLRGYVASRCLSLCWGTYVLGLIWLLLHPAVTVTTGELKCRGTYMSENALLIDLMEARASHQEANSARGFHEQLLQLPELPAGGCGDNCSLVVDWIDAQLRGLDRVEAYSQVFRAEGGATPRTNVYGVLRASPLADGKEAIVLVTHYRNVGKDSGDYSGLSLGLALLKYLARAKWLAKDVILLAADDGVLDGSDGYAPGTEAWLRAYHLDPVESGLQGALPMRAGVIRAAVNLETMLNTKEVGSVGIYTAGMNGQLPNLDLVNTAVRAFRQHQIPTILDRADAEEGGDRNHQGYVSSGIDFISTLSEKHAPEEYKQGARNYLANLKRMLHFMTTLASGPSGPHANFISYNIDSITLSLTKSAALNDRSLSTREILRSIEMVVRALSNLEEKLHQSFFLYVLPSTTTFVSVGEYYYTVALAISPAIAHLLYLANKTSGMRVAFALTVVIVVEALCALLLVGVCRYFTSPTALLEARSQNDASATRWWALAVIVSTVQALVVLIVLPTLRSVVGFSGCVEIYDWRKKIVAYDDEQQKTLVQEKEGPTESTTAQSDNIPDLDSGWRAVKFITMAMLVYAHCILGILNYPMALFCATAMAHFARVVPFSAASVAKNVWNGLWLLVSSPLVLLMLLNWSRLDIISALSTVVDSFVHRSNLLALPYICCIYVSVHTLSLIVWAYPAPSAGLSSSKWKQE</sequence>
<dbReference type="OrthoDB" id="445301at2759"/>
<dbReference type="GO" id="GO:0016255">
    <property type="term" value="P:attachment of GPI anchor to protein"/>
    <property type="evidence" value="ECO:0007669"/>
    <property type="project" value="TreeGrafter"/>
</dbReference>
<dbReference type="PANTHER" id="PTHR13304">
    <property type="entry name" value="GLYCOSYLPHOSPHATIDYLINOSITOL ANCHOR ATTACHMENT 1 PROTEIN"/>
    <property type="match status" value="1"/>
</dbReference>
<evidence type="ECO:0000313" key="4">
    <source>
        <dbReference type="EMBL" id="KAE9319589.1"/>
    </source>
</evidence>